<evidence type="ECO:0000256" key="7">
    <source>
        <dbReference type="ARBA" id="ARBA00048539"/>
    </source>
</evidence>
<evidence type="ECO:0000256" key="5">
    <source>
        <dbReference type="ARBA" id="ARBA00022741"/>
    </source>
</evidence>
<keyword evidence="5 8" id="KW-0547">Nucleotide-binding</keyword>
<evidence type="ECO:0000259" key="9">
    <source>
        <dbReference type="SMART" id="SM00977"/>
    </source>
</evidence>
<evidence type="ECO:0000313" key="11">
    <source>
        <dbReference type="Proteomes" id="UP001207918"/>
    </source>
</evidence>
<evidence type="ECO:0000256" key="2">
    <source>
        <dbReference type="ARBA" id="ARBA00022490"/>
    </source>
</evidence>
<dbReference type="NCBIfam" id="TIGR02432">
    <property type="entry name" value="lysidine_TilS_N"/>
    <property type="match status" value="1"/>
</dbReference>
<protein>
    <recommendedName>
        <fullName evidence="8">tRNA(Ile)-lysidine synthase</fullName>
        <ecNumber evidence="8">6.3.4.19</ecNumber>
    </recommendedName>
    <alternativeName>
        <fullName evidence="8">tRNA(Ile)-2-lysyl-cytidine synthase</fullName>
    </alternativeName>
    <alternativeName>
        <fullName evidence="8">tRNA(Ile)-lysidine synthetase</fullName>
    </alternativeName>
</protein>
<dbReference type="RefSeq" id="WP_265767309.1">
    <property type="nucleotide sequence ID" value="NZ_JAGGJA010000014.1"/>
</dbReference>
<dbReference type="Proteomes" id="UP001207918">
    <property type="component" value="Unassembled WGS sequence"/>
</dbReference>
<dbReference type="HAMAP" id="MF_01161">
    <property type="entry name" value="tRNA_Ile_lys_synt"/>
    <property type="match status" value="1"/>
</dbReference>
<keyword evidence="11" id="KW-1185">Reference proteome</keyword>
<dbReference type="InterPro" id="IPR011063">
    <property type="entry name" value="TilS/TtcA_N"/>
</dbReference>
<keyword evidence="4 8" id="KW-0819">tRNA processing</keyword>
<dbReference type="SMART" id="SM00977">
    <property type="entry name" value="TilS_C"/>
    <property type="match status" value="1"/>
</dbReference>
<accession>A0ABT3PRS1</accession>
<evidence type="ECO:0000256" key="3">
    <source>
        <dbReference type="ARBA" id="ARBA00022598"/>
    </source>
</evidence>
<keyword evidence="2 8" id="KW-0963">Cytoplasm</keyword>
<dbReference type="CDD" id="cd01992">
    <property type="entry name" value="TilS_N"/>
    <property type="match status" value="1"/>
</dbReference>
<keyword evidence="3 8" id="KW-0436">Ligase</keyword>
<comment type="similarity">
    <text evidence="8">Belongs to the tRNA(Ile)-lysidine synthase family.</text>
</comment>
<dbReference type="InterPro" id="IPR012795">
    <property type="entry name" value="tRNA_Ile_lys_synt_N"/>
</dbReference>
<dbReference type="SUPFAM" id="SSF52402">
    <property type="entry name" value="Adenine nucleotide alpha hydrolases-like"/>
    <property type="match status" value="1"/>
</dbReference>
<dbReference type="Gene3D" id="3.40.50.620">
    <property type="entry name" value="HUPs"/>
    <property type="match status" value="1"/>
</dbReference>
<evidence type="ECO:0000256" key="8">
    <source>
        <dbReference type="HAMAP-Rule" id="MF_01161"/>
    </source>
</evidence>
<comment type="caution">
    <text evidence="10">The sequence shown here is derived from an EMBL/GenBank/DDBJ whole genome shotgun (WGS) entry which is preliminary data.</text>
</comment>
<organism evidence="10 11">
    <name type="scientific">Fodinibius salsisoli</name>
    <dbReference type="NCBI Taxonomy" id="2820877"/>
    <lineage>
        <taxon>Bacteria</taxon>
        <taxon>Pseudomonadati</taxon>
        <taxon>Balneolota</taxon>
        <taxon>Balneolia</taxon>
        <taxon>Balneolales</taxon>
        <taxon>Balneolaceae</taxon>
        <taxon>Fodinibius</taxon>
    </lineage>
</organism>
<dbReference type="InterPro" id="IPR012796">
    <property type="entry name" value="Lysidine-tRNA-synth_C"/>
</dbReference>
<comment type="function">
    <text evidence="8">Ligates lysine onto the cytidine present at position 34 of the AUA codon-specific tRNA(Ile) that contains the anticodon CAU, in an ATP-dependent manner. Cytidine is converted to lysidine, thus changing the amino acid specificity of the tRNA from methionine to isoleucine.</text>
</comment>
<dbReference type="NCBIfam" id="TIGR02433">
    <property type="entry name" value="lysidine_TilS_C"/>
    <property type="match status" value="1"/>
</dbReference>
<keyword evidence="6 8" id="KW-0067">ATP-binding</keyword>
<reference evidence="10 11" key="1">
    <citation type="submission" date="2021-03" db="EMBL/GenBank/DDBJ databases">
        <title>Aliifodinibius sp. nov., a new bacterium isolated from saline soil.</title>
        <authorList>
            <person name="Galisteo C."/>
            <person name="De La Haba R."/>
            <person name="Sanchez-Porro C."/>
            <person name="Ventosa A."/>
        </authorList>
    </citation>
    <scope>NUCLEOTIDE SEQUENCE [LARGE SCALE GENOMIC DNA]</scope>
    <source>
        <strain evidence="10 11">1BSP15-2V2</strain>
    </source>
</reference>
<sequence length="455" mass="52228">MNKSGLSPIETTVQQHLGTYFKNQGGVRFVIGVSGGMDSMALLHVFHRLNIAAHVVHLNYKKRGTASDKDAELVTDVCQQWDFDCAIYGVDPAGAEGENFQQWARDKRYHFFEEIMEVQQADGIAIAHHCDDQVETVIQKIFRGAGLASWSGMKVWDGKLFRPFLGFSREQVAEYVEENSIPYRTDQSNLESDFARNFLRNEWLAELSDFFPGWEQNVLQVAEQAENFDQSIDWISNRITQDEKVDREEFHSLALGVQKAVILHLLKKRDPDTEITKPALNQLDQLPCLQTGKAIQLTEEYFLLRDRDQYVVINQEKKHFGAVKLHQEDITKTVDIAGFLEFSVEACASPYQEDNLYLDMAKLSWPLTLRRWQQGDRFQPLGMEGHQLVSDHLTNRKISTARRYEALVIESFEETICAVIFPPIKNRDSVGTISDHVKWEADTVQCMKITYSKKV</sequence>
<dbReference type="PANTHER" id="PTHR43033:SF1">
    <property type="entry name" value="TRNA(ILE)-LYSIDINE SYNTHASE-RELATED"/>
    <property type="match status" value="1"/>
</dbReference>
<comment type="subcellular location">
    <subcellularLocation>
        <location evidence="1 8">Cytoplasm</location>
    </subcellularLocation>
</comment>
<dbReference type="InterPro" id="IPR012094">
    <property type="entry name" value="tRNA_Ile_lys_synt"/>
</dbReference>
<name>A0ABT3PRS1_9BACT</name>
<feature type="domain" description="Lysidine-tRNA(Ile) synthetase C-terminal" evidence="9">
    <location>
        <begin position="367"/>
        <end position="439"/>
    </location>
</feature>
<dbReference type="Pfam" id="PF01171">
    <property type="entry name" value="ATP_bind_3"/>
    <property type="match status" value="1"/>
</dbReference>
<dbReference type="EC" id="6.3.4.19" evidence="8"/>
<proteinExistence type="inferred from homology"/>
<comment type="catalytic activity">
    <reaction evidence="7 8">
        <text>cytidine(34) in tRNA(Ile2) + L-lysine + ATP = lysidine(34) in tRNA(Ile2) + AMP + diphosphate + H(+)</text>
        <dbReference type="Rhea" id="RHEA:43744"/>
        <dbReference type="Rhea" id="RHEA-COMP:10625"/>
        <dbReference type="Rhea" id="RHEA-COMP:10670"/>
        <dbReference type="ChEBI" id="CHEBI:15378"/>
        <dbReference type="ChEBI" id="CHEBI:30616"/>
        <dbReference type="ChEBI" id="CHEBI:32551"/>
        <dbReference type="ChEBI" id="CHEBI:33019"/>
        <dbReference type="ChEBI" id="CHEBI:82748"/>
        <dbReference type="ChEBI" id="CHEBI:83665"/>
        <dbReference type="ChEBI" id="CHEBI:456215"/>
        <dbReference type="EC" id="6.3.4.19"/>
    </reaction>
</comment>
<feature type="binding site" evidence="8">
    <location>
        <begin position="34"/>
        <end position="39"/>
    </location>
    <ligand>
        <name>ATP</name>
        <dbReference type="ChEBI" id="CHEBI:30616"/>
    </ligand>
</feature>
<evidence type="ECO:0000256" key="4">
    <source>
        <dbReference type="ARBA" id="ARBA00022694"/>
    </source>
</evidence>
<comment type="domain">
    <text evidence="8">The N-terminal region contains the highly conserved SGGXDS motif, predicted to be a P-loop motif involved in ATP binding.</text>
</comment>
<dbReference type="SUPFAM" id="SSF56037">
    <property type="entry name" value="PheT/TilS domain"/>
    <property type="match status" value="1"/>
</dbReference>
<evidence type="ECO:0000313" key="10">
    <source>
        <dbReference type="EMBL" id="MCW9708525.1"/>
    </source>
</evidence>
<evidence type="ECO:0000256" key="1">
    <source>
        <dbReference type="ARBA" id="ARBA00004496"/>
    </source>
</evidence>
<dbReference type="InterPro" id="IPR014729">
    <property type="entry name" value="Rossmann-like_a/b/a_fold"/>
</dbReference>
<dbReference type="EMBL" id="JAGGJA010000014">
    <property type="protein sequence ID" value="MCW9708525.1"/>
    <property type="molecule type" value="Genomic_DNA"/>
</dbReference>
<dbReference type="GO" id="GO:0032267">
    <property type="term" value="F:tRNA(Ile)-lysidine synthase activity"/>
    <property type="evidence" value="ECO:0007669"/>
    <property type="project" value="UniProtKB-EC"/>
</dbReference>
<evidence type="ECO:0000256" key="6">
    <source>
        <dbReference type="ARBA" id="ARBA00022840"/>
    </source>
</evidence>
<dbReference type="PANTHER" id="PTHR43033">
    <property type="entry name" value="TRNA(ILE)-LYSIDINE SYNTHASE-RELATED"/>
    <property type="match status" value="1"/>
</dbReference>
<gene>
    <name evidence="8 10" type="primary">tilS</name>
    <name evidence="10" type="ORF">J6I44_16810</name>
</gene>